<evidence type="ECO:0000256" key="15">
    <source>
        <dbReference type="ARBA" id="ARBA00023212"/>
    </source>
</evidence>
<dbReference type="PANTHER" id="PTHR22872">
    <property type="entry name" value="BTK-BINDING PROTEIN-RELATED"/>
    <property type="match status" value="1"/>
</dbReference>
<keyword evidence="18" id="KW-0636">Prenylation</keyword>
<evidence type="ECO:0000256" key="10">
    <source>
        <dbReference type="ARBA" id="ARBA00022737"/>
    </source>
</evidence>
<dbReference type="InterPro" id="IPR051625">
    <property type="entry name" value="Signaling_Regulatory_Domain"/>
</dbReference>
<gene>
    <name evidence="24" type="ORF">GDO86_002982</name>
</gene>
<evidence type="ECO:0000313" key="24">
    <source>
        <dbReference type="EMBL" id="KAG8450537.1"/>
    </source>
</evidence>
<feature type="repeat" description="RCC1" evidence="21">
    <location>
        <begin position="231"/>
        <end position="284"/>
    </location>
</feature>
<feature type="compositionally biased region" description="Acidic residues" evidence="22">
    <location>
        <begin position="436"/>
        <end position="456"/>
    </location>
</feature>
<organism evidence="24 25">
    <name type="scientific">Hymenochirus boettgeri</name>
    <name type="common">Congo dwarf clawed frog</name>
    <dbReference type="NCBI Taxonomy" id="247094"/>
    <lineage>
        <taxon>Eukaryota</taxon>
        <taxon>Metazoa</taxon>
        <taxon>Chordata</taxon>
        <taxon>Craniata</taxon>
        <taxon>Vertebrata</taxon>
        <taxon>Euteleostomi</taxon>
        <taxon>Amphibia</taxon>
        <taxon>Batrachia</taxon>
        <taxon>Anura</taxon>
        <taxon>Pipoidea</taxon>
        <taxon>Pipidae</taxon>
        <taxon>Pipinae</taxon>
        <taxon>Hymenochirus</taxon>
    </lineage>
</organism>
<evidence type="ECO:0000256" key="20">
    <source>
        <dbReference type="ARBA" id="ARBA00073293"/>
    </source>
</evidence>
<keyword evidence="8" id="KW-0716">Sensory transduction</keyword>
<evidence type="ECO:0000259" key="23">
    <source>
        <dbReference type="Pfam" id="PF25390"/>
    </source>
</evidence>
<feature type="repeat" description="RCC1" evidence="21">
    <location>
        <begin position="178"/>
        <end position="230"/>
    </location>
</feature>
<keyword evidence="25" id="KW-1185">Reference proteome</keyword>
<dbReference type="Gene3D" id="2.130.10.30">
    <property type="entry name" value="Regulator of chromosome condensation 1/beta-lactamase-inhibitor protein II"/>
    <property type="match status" value="1"/>
</dbReference>
<dbReference type="OrthoDB" id="10253607at2759"/>
<evidence type="ECO:0000256" key="3">
    <source>
        <dbReference type="ARBA" id="ARBA00004555"/>
    </source>
</evidence>
<dbReference type="GO" id="GO:0005813">
    <property type="term" value="C:centrosome"/>
    <property type="evidence" value="ECO:0007669"/>
    <property type="project" value="UniProtKB-SubCell"/>
</dbReference>
<feature type="non-terminal residue" evidence="24">
    <location>
        <position position="624"/>
    </location>
</feature>
<keyword evidence="6" id="KW-0963">Cytoplasm</keyword>
<protein>
    <recommendedName>
        <fullName evidence="20">X-linked retinitis pigmentosa GTPase regulator</fullName>
    </recommendedName>
</protein>
<proteinExistence type="predicted"/>
<evidence type="ECO:0000256" key="19">
    <source>
        <dbReference type="ARBA" id="ARBA00023305"/>
    </source>
</evidence>
<accession>A0A8T2K577</accession>
<feature type="domain" description="RCC1-like" evidence="23">
    <location>
        <begin position="3"/>
        <end position="281"/>
    </location>
</feature>
<feature type="compositionally biased region" description="Basic and acidic residues" evidence="22">
    <location>
        <begin position="554"/>
        <end position="574"/>
    </location>
</feature>
<evidence type="ECO:0000256" key="8">
    <source>
        <dbReference type="ARBA" id="ARBA00022606"/>
    </source>
</evidence>
<evidence type="ECO:0000256" key="11">
    <source>
        <dbReference type="ARBA" id="ARBA00022794"/>
    </source>
</evidence>
<keyword evidence="15" id="KW-0206">Cytoskeleton</keyword>
<evidence type="ECO:0000256" key="12">
    <source>
        <dbReference type="ARBA" id="ARBA00022846"/>
    </source>
</evidence>
<dbReference type="FunFam" id="2.130.10.30:FF:000013">
    <property type="entry name" value="Retinitis pigmentosa GTPase regulator isoform 1"/>
    <property type="match status" value="1"/>
</dbReference>
<keyword evidence="11" id="KW-0970">Cilium biogenesis/degradation</keyword>
<dbReference type="GO" id="GO:0005085">
    <property type="term" value="F:guanyl-nucleotide exchange factor activity"/>
    <property type="evidence" value="ECO:0007669"/>
    <property type="project" value="UniProtKB-KW"/>
</dbReference>
<dbReference type="GO" id="GO:0005794">
    <property type="term" value="C:Golgi apparatus"/>
    <property type="evidence" value="ECO:0007669"/>
    <property type="project" value="UniProtKB-SubCell"/>
</dbReference>
<dbReference type="GO" id="GO:0007601">
    <property type="term" value="P:visual perception"/>
    <property type="evidence" value="ECO:0007669"/>
    <property type="project" value="UniProtKB-KW"/>
</dbReference>
<comment type="subcellular location">
    <subcellularLocation>
        <location evidence="1">Cytoplasm</location>
        <location evidence="1">Cytoskeleton</location>
        <location evidence="1">Cilium basal body</location>
    </subcellularLocation>
    <subcellularLocation>
        <location evidence="4">Cytoplasm</location>
        <location evidence="4">Cytoskeleton</location>
        <location evidence="4">Flagellum axoneme</location>
    </subcellularLocation>
    <subcellularLocation>
        <location evidence="2">Cytoplasm</location>
        <location evidence="2">Cytoskeleton</location>
        <location evidence="2">Microtubule organizing center</location>
        <location evidence="2">Centrosome</location>
    </subcellularLocation>
    <subcellularLocation>
        <location evidence="3">Golgi apparatus</location>
    </subcellularLocation>
</comment>
<keyword evidence="13" id="KW-0333">Golgi apparatus</keyword>
<feature type="compositionally biased region" description="Acidic residues" evidence="22">
    <location>
        <begin position="463"/>
        <end position="478"/>
    </location>
</feature>
<name>A0A8T2K577_9PIPI</name>
<evidence type="ECO:0000256" key="7">
    <source>
        <dbReference type="ARBA" id="ARBA00022553"/>
    </source>
</evidence>
<dbReference type="PROSITE" id="PS00626">
    <property type="entry name" value="RCC1_2"/>
    <property type="match status" value="3"/>
</dbReference>
<keyword evidence="17" id="KW-0449">Lipoprotein</keyword>
<dbReference type="PANTHER" id="PTHR22872:SF9">
    <property type="entry name" value="X-LINKED RETINITIS PIGMENTOSA GTPASE REGULATOR"/>
    <property type="match status" value="1"/>
</dbReference>
<feature type="repeat" description="RCC1" evidence="21">
    <location>
        <begin position="126"/>
        <end position="178"/>
    </location>
</feature>
<feature type="compositionally biased region" description="Basic and acidic residues" evidence="22">
    <location>
        <begin position="581"/>
        <end position="601"/>
    </location>
</feature>
<evidence type="ECO:0000256" key="6">
    <source>
        <dbReference type="ARBA" id="ARBA00022490"/>
    </source>
</evidence>
<dbReference type="InterPro" id="IPR000408">
    <property type="entry name" value="Reg_chr_condens"/>
</dbReference>
<feature type="region of interest" description="Disordered" evidence="22">
    <location>
        <begin position="419"/>
        <end position="624"/>
    </location>
</feature>
<dbReference type="Pfam" id="PF25390">
    <property type="entry name" value="WD40_RLD"/>
    <property type="match status" value="1"/>
</dbReference>
<evidence type="ECO:0000256" key="5">
    <source>
        <dbReference type="ARBA" id="ARBA00022481"/>
    </source>
</evidence>
<dbReference type="PRINTS" id="PR00633">
    <property type="entry name" value="RCCNDNSATION"/>
</dbReference>
<keyword evidence="16" id="KW-0966">Cell projection</keyword>
<feature type="compositionally biased region" description="Polar residues" evidence="22">
    <location>
        <begin position="419"/>
        <end position="428"/>
    </location>
</feature>
<sequence>LKSQKVILAACGRNHTLVYTGQGKLYSTGGNSEGQLGLGDTKERTSFQEIPFFNGQYKIKQLSAGSNTSAALTVDGKLFMWGDNTEGQLGLNREPNYSTPQQVDIGKPVAWISCGYYHSAFVTQDGELYTFGEPENGKLGQPPDKLKNHKKPQRVSSLSGKVKMVSCGGEHTIAVSDKEVYTFGFGQFGQLGHGTFVFESQMPKVVDALKKQKIKFATCGENHTAVITDNGLLYTFGDGRHGKLGLGEENFTNQFAPTLCLNFLKFTVQSVSCGGCHMLVFAKPRTKESEIISDDLKENYLALNSLNGDSEMTSSLQRSYSARLRRREKEVTSDHVHNLSCTLPPLRNHSHNALLPVTSNTVPPRLLQVSESNSVSANGTHLHRLAAASPDETDRQCQPKQYGDATDVLNMTHAMSINPANKSLNFSPVQKRKEENNEEESEEDDDESGESEGVEDDYAHVVEDEEEGEAEEVSEEEVVDTKTETNEVKPSENKPGDTKGKMDQNKTDQDNDHTKSVGGIGATENSATKPTLLEKTKRLSFFKRLSSTSQKTLQDNKENSDSLKENRASDETHKRVAKGNKKMDVNENHAQENSKGTKMENQDTIETEANPEGKKIKSSTCVLL</sequence>
<evidence type="ECO:0000256" key="18">
    <source>
        <dbReference type="ARBA" id="ARBA00023289"/>
    </source>
</evidence>
<dbReference type="GO" id="GO:0005929">
    <property type="term" value="C:cilium"/>
    <property type="evidence" value="ECO:0007669"/>
    <property type="project" value="UniProtKB-ARBA"/>
</dbReference>
<dbReference type="EMBL" id="JAACNH010000002">
    <property type="protein sequence ID" value="KAG8450537.1"/>
    <property type="molecule type" value="Genomic_DNA"/>
</dbReference>
<dbReference type="GO" id="GO:0030030">
    <property type="term" value="P:cell projection organization"/>
    <property type="evidence" value="ECO:0007669"/>
    <property type="project" value="UniProtKB-KW"/>
</dbReference>
<keyword evidence="7" id="KW-0597">Phosphoprotein</keyword>
<comment type="caution">
    <text evidence="24">The sequence shown here is derived from an EMBL/GenBank/DDBJ whole genome shotgun (WGS) entry which is preliminary data.</text>
</comment>
<feature type="repeat" description="RCC1" evidence="21">
    <location>
        <begin position="23"/>
        <end position="75"/>
    </location>
</feature>
<dbReference type="Proteomes" id="UP000812440">
    <property type="component" value="Chromosome 2"/>
</dbReference>
<evidence type="ECO:0000256" key="16">
    <source>
        <dbReference type="ARBA" id="ARBA00023273"/>
    </source>
</evidence>
<evidence type="ECO:0000256" key="1">
    <source>
        <dbReference type="ARBA" id="ARBA00004120"/>
    </source>
</evidence>
<keyword evidence="19" id="KW-0844">Vision</keyword>
<dbReference type="SUPFAM" id="SSF50985">
    <property type="entry name" value="RCC1/BLIP-II"/>
    <property type="match status" value="1"/>
</dbReference>
<dbReference type="PROSITE" id="PS50012">
    <property type="entry name" value="RCC1_3"/>
    <property type="match status" value="5"/>
</dbReference>
<dbReference type="InterPro" id="IPR058923">
    <property type="entry name" value="RCC1-like_dom"/>
</dbReference>
<evidence type="ECO:0000256" key="17">
    <source>
        <dbReference type="ARBA" id="ARBA00023288"/>
    </source>
</evidence>
<evidence type="ECO:0000256" key="9">
    <source>
        <dbReference type="ARBA" id="ARBA00022658"/>
    </source>
</evidence>
<keyword evidence="5" id="KW-0488">Methylation</keyword>
<feature type="repeat" description="RCC1" evidence="21">
    <location>
        <begin position="76"/>
        <end position="125"/>
    </location>
</feature>
<evidence type="ECO:0000256" key="4">
    <source>
        <dbReference type="ARBA" id="ARBA00004611"/>
    </source>
</evidence>
<evidence type="ECO:0000256" key="21">
    <source>
        <dbReference type="PROSITE-ProRule" id="PRU00235"/>
    </source>
</evidence>
<keyword evidence="12" id="KW-0282">Flagellum</keyword>
<evidence type="ECO:0000256" key="2">
    <source>
        <dbReference type="ARBA" id="ARBA00004300"/>
    </source>
</evidence>
<dbReference type="AlphaFoldDB" id="A0A8T2K577"/>
<evidence type="ECO:0000313" key="25">
    <source>
        <dbReference type="Proteomes" id="UP000812440"/>
    </source>
</evidence>
<evidence type="ECO:0000256" key="22">
    <source>
        <dbReference type="SAM" id="MobiDB-lite"/>
    </source>
</evidence>
<dbReference type="InterPro" id="IPR009091">
    <property type="entry name" value="RCC1/BLIP-II"/>
</dbReference>
<evidence type="ECO:0000256" key="14">
    <source>
        <dbReference type="ARBA" id="ARBA00023069"/>
    </source>
</evidence>
<keyword evidence="10" id="KW-0677">Repeat</keyword>
<evidence type="ECO:0000256" key="13">
    <source>
        <dbReference type="ARBA" id="ARBA00023034"/>
    </source>
</evidence>
<reference evidence="24" key="1">
    <citation type="thesis" date="2020" institute="ProQuest LLC" country="789 East Eisenhower Parkway, Ann Arbor, MI, USA">
        <title>Comparative Genomics and Chromosome Evolution.</title>
        <authorList>
            <person name="Mudd A.B."/>
        </authorList>
    </citation>
    <scope>NUCLEOTIDE SEQUENCE</scope>
    <source>
        <strain evidence="24">Female2</strain>
        <tissue evidence="24">Blood</tissue>
    </source>
</reference>
<feature type="compositionally biased region" description="Basic and acidic residues" evidence="22">
    <location>
        <begin position="479"/>
        <end position="515"/>
    </location>
</feature>
<keyword evidence="14" id="KW-0969">Cilium</keyword>
<keyword evidence="9" id="KW-0344">Guanine-nucleotide releasing factor</keyword>